<feature type="domain" description="OmpA-like" evidence="10">
    <location>
        <begin position="108"/>
        <end position="225"/>
    </location>
</feature>
<keyword evidence="4" id="KW-1003">Cell membrane</keyword>
<keyword evidence="6" id="KW-1133">Transmembrane helix</keyword>
<evidence type="ECO:0000313" key="11">
    <source>
        <dbReference type="EMBL" id="SDZ74056.1"/>
    </source>
</evidence>
<dbReference type="GO" id="GO:0005886">
    <property type="term" value="C:plasma membrane"/>
    <property type="evidence" value="ECO:0007669"/>
    <property type="project" value="UniProtKB-SubCell"/>
</dbReference>
<evidence type="ECO:0000256" key="9">
    <source>
        <dbReference type="PROSITE-ProRule" id="PRU00473"/>
    </source>
</evidence>
<evidence type="ECO:0000259" key="10">
    <source>
        <dbReference type="PROSITE" id="PS51123"/>
    </source>
</evidence>
<dbReference type="AlphaFoldDB" id="A0A1H3VH16"/>
<dbReference type="InterPro" id="IPR025713">
    <property type="entry name" value="MotB-like_N_dom"/>
</dbReference>
<dbReference type="RefSeq" id="WP_092343930.1">
    <property type="nucleotide sequence ID" value="NZ_FNQN01000001.1"/>
</dbReference>
<dbReference type="PANTHER" id="PTHR30329:SF21">
    <property type="entry name" value="LIPOPROTEIN YIAD-RELATED"/>
    <property type="match status" value="1"/>
</dbReference>
<dbReference type="EMBL" id="FNQN01000001">
    <property type="protein sequence ID" value="SDZ74056.1"/>
    <property type="molecule type" value="Genomic_DNA"/>
</dbReference>
<keyword evidence="7 9" id="KW-0472">Membrane</keyword>
<dbReference type="Gene3D" id="3.30.1330.60">
    <property type="entry name" value="OmpA-like domain"/>
    <property type="match status" value="1"/>
</dbReference>
<dbReference type="STRING" id="37625.SAMN05660420_00048"/>
<dbReference type="InterPro" id="IPR006665">
    <property type="entry name" value="OmpA-like"/>
</dbReference>
<comment type="similarity">
    <text evidence="3">Belongs to the MotB family.</text>
</comment>
<dbReference type="OrthoDB" id="9783110at2"/>
<dbReference type="Proteomes" id="UP000199409">
    <property type="component" value="Unassembled WGS sequence"/>
</dbReference>
<evidence type="ECO:0000256" key="7">
    <source>
        <dbReference type="ARBA" id="ARBA00023136"/>
    </source>
</evidence>
<dbReference type="InterPro" id="IPR006664">
    <property type="entry name" value="OMP_bac"/>
</dbReference>
<protein>
    <submittedName>
        <fullName evidence="11">Chemotaxis protein MotB</fullName>
    </submittedName>
</protein>
<evidence type="ECO:0000313" key="12">
    <source>
        <dbReference type="Proteomes" id="UP000199409"/>
    </source>
</evidence>
<evidence type="ECO:0000256" key="5">
    <source>
        <dbReference type="ARBA" id="ARBA00022692"/>
    </source>
</evidence>
<organism evidence="11 12">
    <name type="scientific">Desulfuromusa kysingii</name>
    <dbReference type="NCBI Taxonomy" id="37625"/>
    <lineage>
        <taxon>Bacteria</taxon>
        <taxon>Pseudomonadati</taxon>
        <taxon>Thermodesulfobacteriota</taxon>
        <taxon>Desulfuromonadia</taxon>
        <taxon>Desulfuromonadales</taxon>
        <taxon>Geopsychrobacteraceae</taxon>
        <taxon>Desulfuromusa</taxon>
    </lineage>
</organism>
<evidence type="ECO:0000256" key="3">
    <source>
        <dbReference type="ARBA" id="ARBA00008914"/>
    </source>
</evidence>
<proteinExistence type="inferred from homology"/>
<keyword evidence="8" id="KW-0998">Cell outer membrane</keyword>
<dbReference type="InterPro" id="IPR050330">
    <property type="entry name" value="Bact_OuterMem_StrucFunc"/>
</dbReference>
<dbReference type="CDD" id="cd07185">
    <property type="entry name" value="OmpA_C-like"/>
    <property type="match status" value="1"/>
</dbReference>
<dbReference type="Pfam" id="PF13677">
    <property type="entry name" value="MotB_plug"/>
    <property type="match status" value="1"/>
</dbReference>
<keyword evidence="5" id="KW-0812">Transmembrane</keyword>
<dbReference type="Pfam" id="PF00691">
    <property type="entry name" value="OmpA"/>
    <property type="match status" value="1"/>
</dbReference>
<dbReference type="PANTHER" id="PTHR30329">
    <property type="entry name" value="STATOR ELEMENT OF FLAGELLAR MOTOR COMPLEX"/>
    <property type="match status" value="1"/>
</dbReference>
<comment type="subcellular location">
    <subcellularLocation>
        <location evidence="1">Cell membrane</location>
        <topology evidence="1">Single-pass membrane protein</topology>
    </subcellularLocation>
    <subcellularLocation>
        <location evidence="2">Cell outer membrane</location>
    </subcellularLocation>
</comment>
<dbReference type="PROSITE" id="PS51123">
    <property type="entry name" value="OMPA_2"/>
    <property type="match status" value="1"/>
</dbReference>
<dbReference type="PRINTS" id="PR01021">
    <property type="entry name" value="OMPADOMAIN"/>
</dbReference>
<sequence>MAKKIKCPAAGAPMWMVTFSDLVTLLLTFFVLLLSMANMDQVKFNQASDSLAGAFGVLGSSDKTEVTSPKVVTFSPVNDDFTSQVYRRLKTKLRELKLNKKIKLVKDRGAVVLRIDEAVLFKSGQRYLQPEAEPILQKVAELIRPLPMNLKIEGHTDDIGDEMKNWDLSVNRAVVVLRFLATNQLVPLNRISATGYGSQKPLFPNTSERERALNRRVEFVLESQGDPDQELPYLMDAKDQAPF</sequence>
<accession>A0A1H3VH16</accession>
<dbReference type="InterPro" id="IPR036737">
    <property type="entry name" value="OmpA-like_sf"/>
</dbReference>
<name>A0A1H3VH16_9BACT</name>
<evidence type="ECO:0000256" key="6">
    <source>
        <dbReference type="ARBA" id="ARBA00022989"/>
    </source>
</evidence>
<keyword evidence="12" id="KW-1185">Reference proteome</keyword>
<evidence type="ECO:0000256" key="2">
    <source>
        <dbReference type="ARBA" id="ARBA00004442"/>
    </source>
</evidence>
<dbReference type="SUPFAM" id="SSF103088">
    <property type="entry name" value="OmpA-like"/>
    <property type="match status" value="1"/>
</dbReference>
<evidence type="ECO:0000256" key="8">
    <source>
        <dbReference type="ARBA" id="ARBA00023237"/>
    </source>
</evidence>
<evidence type="ECO:0000256" key="4">
    <source>
        <dbReference type="ARBA" id="ARBA00022475"/>
    </source>
</evidence>
<evidence type="ECO:0000256" key="1">
    <source>
        <dbReference type="ARBA" id="ARBA00004162"/>
    </source>
</evidence>
<reference evidence="11 12" key="1">
    <citation type="submission" date="2016-10" db="EMBL/GenBank/DDBJ databases">
        <authorList>
            <person name="de Groot N.N."/>
        </authorList>
    </citation>
    <scope>NUCLEOTIDE SEQUENCE [LARGE SCALE GENOMIC DNA]</scope>
    <source>
        <strain evidence="11 12">DSM 7343</strain>
    </source>
</reference>
<gene>
    <name evidence="11" type="ORF">SAMN05660420_00048</name>
</gene>
<dbReference type="GO" id="GO:0009279">
    <property type="term" value="C:cell outer membrane"/>
    <property type="evidence" value="ECO:0007669"/>
    <property type="project" value="UniProtKB-SubCell"/>
</dbReference>